<proteinExistence type="predicted"/>
<name>A0AAD6Z9W5_9AGAR</name>
<evidence type="ECO:0000313" key="2">
    <source>
        <dbReference type="EMBL" id="KAJ7312703.1"/>
    </source>
</evidence>
<evidence type="ECO:0000313" key="3">
    <source>
        <dbReference type="Proteomes" id="UP001218218"/>
    </source>
</evidence>
<feature type="region of interest" description="Disordered" evidence="1">
    <location>
        <begin position="1"/>
        <end position="21"/>
    </location>
</feature>
<sequence length="233" mass="26526">MSGEAHHTESTTPTAEKNVRTRGVESIQLNLTVAKRYHIYRKEQQTGEGLIGRYRNPGVEVDLPRMASASGDTASTWAIARERWRRDKLFRIFEWNAPWYHGNRSRRLQIRTVLLDDLLEYLGTVLAGEKPVRLKASLEPSILVRKCSKKKASLDGSRLGVTQVDLSRVSELKIFQNPCTGFTTPTWEHLHPPLQAASYGTSILSAVDVRTLLNHPKLLKRVIHFISQTRRFS</sequence>
<organism evidence="2 3">
    <name type="scientific">Mycena albidolilacea</name>
    <dbReference type="NCBI Taxonomy" id="1033008"/>
    <lineage>
        <taxon>Eukaryota</taxon>
        <taxon>Fungi</taxon>
        <taxon>Dikarya</taxon>
        <taxon>Basidiomycota</taxon>
        <taxon>Agaricomycotina</taxon>
        <taxon>Agaricomycetes</taxon>
        <taxon>Agaricomycetidae</taxon>
        <taxon>Agaricales</taxon>
        <taxon>Marasmiineae</taxon>
        <taxon>Mycenaceae</taxon>
        <taxon>Mycena</taxon>
    </lineage>
</organism>
<evidence type="ECO:0000256" key="1">
    <source>
        <dbReference type="SAM" id="MobiDB-lite"/>
    </source>
</evidence>
<dbReference type="Proteomes" id="UP001218218">
    <property type="component" value="Unassembled WGS sequence"/>
</dbReference>
<reference evidence="2" key="1">
    <citation type="submission" date="2023-03" db="EMBL/GenBank/DDBJ databases">
        <title>Massive genome expansion in bonnet fungi (Mycena s.s.) driven by repeated elements and novel gene families across ecological guilds.</title>
        <authorList>
            <consortium name="Lawrence Berkeley National Laboratory"/>
            <person name="Harder C.B."/>
            <person name="Miyauchi S."/>
            <person name="Viragh M."/>
            <person name="Kuo A."/>
            <person name="Thoen E."/>
            <person name="Andreopoulos B."/>
            <person name="Lu D."/>
            <person name="Skrede I."/>
            <person name="Drula E."/>
            <person name="Henrissat B."/>
            <person name="Morin E."/>
            <person name="Kohler A."/>
            <person name="Barry K."/>
            <person name="LaButti K."/>
            <person name="Morin E."/>
            <person name="Salamov A."/>
            <person name="Lipzen A."/>
            <person name="Mereny Z."/>
            <person name="Hegedus B."/>
            <person name="Baldrian P."/>
            <person name="Stursova M."/>
            <person name="Weitz H."/>
            <person name="Taylor A."/>
            <person name="Grigoriev I.V."/>
            <person name="Nagy L.G."/>
            <person name="Martin F."/>
            <person name="Kauserud H."/>
        </authorList>
    </citation>
    <scope>NUCLEOTIDE SEQUENCE</scope>
    <source>
        <strain evidence="2">CBHHK002</strain>
    </source>
</reference>
<dbReference type="EMBL" id="JARIHO010000070">
    <property type="protein sequence ID" value="KAJ7312703.1"/>
    <property type="molecule type" value="Genomic_DNA"/>
</dbReference>
<protein>
    <submittedName>
        <fullName evidence="2">Uncharacterized protein</fullName>
    </submittedName>
</protein>
<keyword evidence="3" id="KW-1185">Reference proteome</keyword>
<accession>A0AAD6Z9W5</accession>
<dbReference type="AlphaFoldDB" id="A0AAD6Z9W5"/>
<gene>
    <name evidence="2" type="ORF">DFH08DRAFT_821866</name>
</gene>
<comment type="caution">
    <text evidence="2">The sequence shown here is derived from an EMBL/GenBank/DDBJ whole genome shotgun (WGS) entry which is preliminary data.</text>
</comment>